<protein>
    <submittedName>
        <fullName evidence="1">Uncharacterized protein</fullName>
    </submittedName>
</protein>
<accession>A0ACB9R9G2</accession>
<dbReference type="EMBL" id="CM042883">
    <property type="protein sequence ID" value="KAI4374906.1"/>
    <property type="molecule type" value="Genomic_DNA"/>
</dbReference>
<proteinExistence type="predicted"/>
<name>A0ACB9R9G2_9MYRT</name>
<evidence type="ECO:0000313" key="2">
    <source>
        <dbReference type="Proteomes" id="UP001057402"/>
    </source>
</evidence>
<sequence length="427" mass="47610">MEPLTSAIESTKGFANSAQDFVDRLVSRLNASSRRRPIEILKRLQREAFSDIMKLRDRQDKVEKILSFYHKPSKESSFQEVVTHVRGQIDVSAGALWVNNAEMSDCDAPLRSGIRTGIDTRFSFESAIRGKDMLVVELSATGRGEEDESDMMGTPVLSLTRVMYKANVSDWFSLVAIPVGARCRDIGSPSNIFYQGNGLTDYSCSGPPLLNEHNCSGIGLTVRKSNVVASLGQFVSDIRRNLTSNRLNKTFSSFGEIVCHLPQETRFSVMGLHRARKPVTLSLSPVPLSFSLSQIHHGQDRSRFEEYPDPNTESYRKSTVSEGSIALMLESSLDENTRFGGWMEMNNLDPGHIQWSVNLSDDSKDELGWGLSLGGTNGSPRSENRFQAESHVKINIGNRLELRPGVVHVMDGNARITAFMLRSHWSF</sequence>
<comment type="caution">
    <text evidence="1">The sequence shown here is derived from an EMBL/GenBank/DDBJ whole genome shotgun (WGS) entry which is preliminary data.</text>
</comment>
<keyword evidence="2" id="KW-1185">Reference proteome</keyword>
<reference evidence="2" key="1">
    <citation type="journal article" date="2023" name="Front. Plant Sci.">
        <title>Chromosomal-level genome assembly of Melastoma candidum provides insights into trichome evolution.</title>
        <authorList>
            <person name="Zhong Y."/>
            <person name="Wu W."/>
            <person name="Sun C."/>
            <person name="Zou P."/>
            <person name="Liu Y."/>
            <person name="Dai S."/>
            <person name="Zhou R."/>
        </authorList>
    </citation>
    <scope>NUCLEOTIDE SEQUENCE [LARGE SCALE GENOMIC DNA]</scope>
</reference>
<gene>
    <name evidence="1" type="ORF">MLD38_012844</name>
</gene>
<organism evidence="1 2">
    <name type="scientific">Melastoma candidum</name>
    <dbReference type="NCBI Taxonomy" id="119954"/>
    <lineage>
        <taxon>Eukaryota</taxon>
        <taxon>Viridiplantae</taxon>
        <taxon>Streptophyta</taxon>
        <taxon>Embryophyta</taxon>
        <taxon>Tracheophyta</taxon>
        <taxon>Spermatophyta</taxon>
        <taxon>Magnoliopsida</taxon>
        <taxon>eudicotyledons</taxon>
        <taxon>Gunneridae</taxon>
        <taxon>Pentapetalae</taxon>
        <taxon>rosids</taxon>
        <taxon>malvids</taxon>
        <taxon>Myrtales</taxon>
        <taxon>Melastomataceae</taxon>
        <taxon>Melastomatoideae</taxon>
        <taxon>Melastomateae</taxon>
        <taxon>Melastoma</taxon>
    </lineage>
</organism>
<dbReference type="Proteomes" id="UP001057402">
    <property type="component" value="Chromosome 4"/>
</dbReference>
<evidence type="ECO:0000313" key="1">
    <source>
        <dbReference type="EMBL" id="KAI4374906.1"/>
    </source>
</evidence>